<dbReference type="STRING" id="86416.Clopa_3272"/>
<comment type="subcellular location">
    <subcellularLocation>
        <location evidence="1">Cell membrane</location>
        <topology evidence="1">Multi-pass membrane protein</topology>
    </subcellularLocation>
</comment>
<dbReference type="RefSeq" id="WP_015616363.1">
    <property type="nucleotide sequence ID" value="NC_021182.1"/>
</dbReference>
<evidence type="ECO:0000256" key="5">
    <source>
        <dbReference type="ARBA" id="ARBA00023136"/>
    </source>
</evidence>
<dbReference type="eggNOG" id="COG0577">
    <property type="taxonomic scope" value="Bacteria"/>
</dbReference>
<dbReference type="Proteomes" id="UP000013523">
    <property type="component" value="Chromosome"/>
</dbReference>
<proteinExistence type="inferred from homology"/>
<evidence type="ECO:0000256" key="6">
    <source>
        <dbReference type="ARBA" id="ARBA00038076"/>
    </source>
</evidence>
<keyword evidence="5 7" id="KW-0472">Membrane</keyword>
<evidence type="ECO:0000256" key="2">
    <source>
        <dbReference type="ARBA" id="ARBA00022475"/>
    </source>
</evidence>
<dbReference type="KEGG" id="cpas:Clopa_3272"/>
<dbReference type="PATRIC" id="fig|86416.3.peg.3262"/>
<protein>
    <submittedName>
        <fullName evidence="9">ABC-type transport system, involved in lipoprotein release, permease component</fullName>
    </submittedName>
</protein>
<keyword evidence="9" id="KW-0449">Lipoprotein</keyword>
<evidence type="ECO:0000313" key="10">
    <source>
        <dbReference type="Proteomes" id="UP000013523"/>
    </source>
</evidence>
<keyword evidence="4 7" id="KW-1133">Transmembrane helix</keyword>
<dbReference type="OrthoDB" id="1899181at2"/>
<dbReference type="PANTHER" id="PTHR30572:SF4">
    <property type="entry name" value="ABC TRANSPORTER PERMEASE YTRF"/>
    <property type="match status" value="1"/>
</dbReference>
<keyword evidence="10" id="KW-1185">Reference proteome</keyword>
<reference evidence="9 10" key="1">
    <citation type="submission" date="2012-01" db="EMBL/GenBank/DDBJ databases">
        <title>Complete sequence of chromosome of Clostridium pasteurianum BC1.</title>
        <authorList>
            <consortium name="US DOE Joint Genome Institute"/>
            <person name="Lucas S."/>
            <person name="Han J."/>
            <person name="Lapidus A."/>
            <person name="Cheng J.-F."/>
            <person name="Goodwin L."/>
            <person name="Pitluck S."/>
            <person name="Peters L."/>
            <person name="Mikhailova N."/>
            <person name="Teshima H."/>
            <person name="Detter J.C."/>
            <person name="Han C."/>
            <person name="Tapia R."/>
            <person name="Land M."/>
            <person name="Hauser L."/>
            <person name="Kyrpides N."/>
            <person name="Ivanova N."/>
            <person name="Pagani I."/>
            <person name="Dunn J."/>
            <person name="Taghavi S."/>
            <person name="Francis A."/>
            <person name="van der Lelie D."/>
            <person name="Woyke T."/>
        </authorList>
    </citation>
    <scope>NUCLEOTIDE SEQUENCE [LARGE SCALE GENOMIC DNA]</scope>
    <source>
        <strain evidence="9 10">BC1</strain>
    </source>
</reference>
<evidence type="ECO:0000256" key="7">
    <source>
        <dbReference type="SAM" id="Phobius"/>
    </source>
</evidence>
<evidence type="ECO:0000259" key="8">
    <source>
        <dbReference type="Pfam" id="PF02687"/>
    </source>
</evidence>
<sequence length="371" mass="41745">MKPLSIITYLKNNKRKVLPGFVCIVLSVFLVYFFSILLYSTIYAIQLGSINVVDKVTIVNSTNKNSISDKILNKISTSKDVKDIIPIIGDVGYFEYHSPFGSMSVEGYNVFSEDIPKLLNIFNMKLQQGTNPADNKNEIIISLKYAKQNKIKIGDYIGTNPDLRANFNKKYRVSGIIDGPVNIAFTSNSGSIKREDALKYSLMFSMNDRRINDEIMDMGDKNVNIVDYKSAVTEVNQIIESMNALGIILDTIIIIVLCISIGNLNYVVFLNRKNEFSILTAIGYRKIALYRKLLMENLAVNILGYILGIAFTILVVEILNITVWEPNGQYIYSLRTGSMITALLVPIFVSVISMISPLRELKAMDYECINI</sequence>
<feature type="transmembrane region" description="Helical" evidence="7">
    <location>
        <begin position="298"/>
        <end position="324"/>
    </location>
</feature>
<dbReference type="Pfam" id="PF02687">
    <property type="entry name" value="FtsX"/>
    <property type="match status" value="1"/>
</dbReference>
<evidence type="ECO:0000256" key="4">
    <source>
        <dbReference type="ARBA" id="ARBA00022989"/>
    </source>
</evidence>
<name>R4K4K0_CLOPA</name>
<dbReference type="PANTHER" id="PTHR30572">
    <property type="entry name" value="MEMBRANE COMPONENT OF TRANSPORTER-RELATED"/>
    <property type="match status" value="1"/>
</dbReference>
<keyword evidence="2" id="KW-1003">Cell membrane</keyword>
<dbReference type="InterPro" id="IPR003838">
    <property type="entry name" value="ABC3_permease_C"/>
</dbReference>
<keyword evidence="3 7" id="KW-0812">Transmembrane</keyword>
<dbReference type="EMBL" id="CP003261">
    <property type="protein sequence ID" value="AGK98077.1"/>
    <property type="molecule type" value="Genomic_DNA"/>
</dbReference>
<feature type="transmembrane region" description="Helical" evidence="7">
    <location>
        <begin position="330"/>
        <end position="355"/>
    </location>
</feature>
<feature type="transmembrane region" description="Helical" evidence="7">
    <location>
        <begin position="21"/>
        <end position="45"/>
    </location>
</feature>
<gene>
    <name evidence="9" type="ORF">Clopa_3272</name>
</gene>
<organism evidence="9 10">
    <name type="scientific">Clostridium pasteurianum BC1</name>
    <dbReference type="NCBI Taxonomy" id="86416"/>
    <lineage>
        <taxon>Bacteria</taxon>
        <taxon>Bacillati</taxon>
        <taxon>Bacillota</taxon>
        <taxon>Clostridia</taxon>
        <taxon>Eubacteriales</taxon>
        <taxon>Clostridiaceae</taxon>
        <taxon>Clostridium</taxon>
    </lineage>
</organism>
<dbReference type="AlphaFoldDB" id="R4K4K0"/>
<feature type="domain" description="ABC3 transporter permease C-terminal" evidence="8">
    <location>
        <begin position="251"/>
        <end position="362"/>
    </location>
</feature>
<feature type="transmembrane region" description="Helical" evidence="7">
    <location>
        <begin position="244"/>
        <end position="269"/>
    </location>
</feature>
<dbReference type="GO" id="GO:0005886">
    <property type="term" value="C:plasma membrane"/>
    <property type="evidence" value="ECO:0007669"/>
    <property type="project" value="UniProtKB-SubCell"/>
</dbReference>
<evidence type="ECO:0000256" key="1">
    <source>
        <dbReference type="ARBA" id="ARBA00004651"/>
    </source>
</evidence>
<evidence type="ECO:0000256" key="3">
    <source>
        <dbReference type="ARBA" id="ARBA00022692"/>
    </source>
</evidence>
<evidence type="ECO:0000313" key="9">
    <source>
        <dbReference type="EMBL" id="AGK98077.1"/>
    </source>
</evidence>
<dbReference type="HOGENOM" id="CLU_063198_0_0_9"/>
<comment type="similarity">
    <text evidence="6">Belongs to the ABC-4 integral membrane protein family.</text>
</comment>
<accession>R4K4K0</accession>
<dbReference type="InterPro" id="IPR050250">
    <property type="entry name" value="Macrolide_Exporter_MacB"/>
</dbReference>
<dbReference type="GO" id="GO:0022857">
    <property type="term" value="F:transmembrane transporter activity"/>
    <property type="evidence" value="ECO:0007669"/>
    <property type="project" value="TreeGrafter"/>
</dbReference>